<comment type="pathway">
    <text evidence="2 9">Cofactor biosynthesis; adenosylcobalamin biosynthesis.</text>
</comment>
<comment type="similarity">
    <text evidence="3 9">Belongs to the CobD/CbiB family.</text>
</comment>
<comment type="function">
    <text evidence="9">Converts cobyric acid to cobinamide by the addition of aminopropanol on the F carboxylic group.</text>
</comment>
<comment type="caution">
    <text evidence="10">The sequence shown here is derived from an EMBL/GenBank/DDBJ whole genome shotgun (WGS) entry which is preliminary data.</text>
</comment>
<evidence type="ECO:0000256" key="7">
    <source>
        <dbReference type="ARBA" id="ARBA00022989"/>
    </source>
</evidence>
<keyword evidence="6 9" id="KW-0812">Transmembrane</keyword>
<evidence type="ECO:0000313" key="10">
    <source>
        <dbReference type="EMBL" id="EAT15776.1"/>
    </source>
</evidence>
<dbReference type="Proteomes" id="UP000005695">
    <property type="component" value="Unassembled WGS sequence"/>
</dbReference>
<comment type="subcellular location">
    <subcellularLocation>
        <location evidence="1 9">Cell membrane</location>
        <topology evidence="1 9">Multi-pass membrane protein</topology>
    </subcellularLocation>
</comment>
<keyword evidence="7 9" id="KW-1133">Transmembrane helix</keyword>
<organism evidence="10 11">
    <name type="scientific">Desulfuromonas acetoxidans (strain DSM 684 / 11070)</name>
    <dbReference type="NCBI Taxonomy" id="281689"/>
    <lineage>
        <taxon>Bacteria</taxon>
        <taxon>Pseudomonadati</taxon>
        <taxon>Thermodesulfobacteriota</taxon>
        <taxon>Desulfuromonadia</taxon>
        <taxon>Desulfuromonadales</taxon>
        <taxon>Desulfuromonadaceae</taxon>
        <taxon>Desulfuromonas</taxon>
    </lineage>
</organism>
<evidence type="ECO:0000256" key="9">
    <source>
        <dbReference type="HAMAP-Rule" id="MF_00024"/>
    </source>
</evidence>
<gene>
    <name evidence="9" type="primary">cobD</name>
    <name evidence="10" type="ORF">Dace_2476</name>
</gene>
<keyword evidence="5 9" id="KW-0169">Cobalamin biosynthesis</keyword>
<name>Q1JZW6_DESA6</name>
<evidence type="ECO:0000256" key="5">
    <source>
        <dbReference type="ARBA" id="ARBA00022573"/>
    </source>
</evidence>
<evidence type="ECO:0000256" key="1">
    <source>
        <dbReference type="ARBA" id="ARBA00004651"/>
    </source>
</evidence>
<proteinExistence type="inferred from homology"/>
<reference evidence="10" key="1">
    <citation type="submission" date="2006-05" db="EMBL/GenBank/DDBJ databases">
        <title>Annotation of the draft genome assembly of Desulfuromonas acetoxidans DSM 684.</title>
        <authorList>
            <consortium name="US DOE Joint Genome Institute (JGI-ORNL)"/>
            <person name="Larimer F."/>
            <person name="Land M."/>
            <person name="Hauser L."/>
        </authorList>
    </citation>
    <scope>NUCLEOTIDE SEQUENCE [LARGE SCALE GENOMIC DNA]</scope>
    <source>
        <strain evidence="10">DSM 684</strain>
    </source>
</reference>
<dbReference type="NCBIfam" id="TIGR00380">
    <property type="entry name" value="cobal_cbiB"/>
    <property type="match status" value="1"/>
</dbReference>
<evidence type="ECO:0000256" key="6">
    <source>
        <dbReference type="ARBA" id="ARBA00022692"/>
    </source>
</evidence>
<evidence type="ECO:0000256" key="3">
    <source>
        <dbReference type="ARBA" id="ARBA00006263"/>
    </source>
</evidence>
<dbReference type="GO" id="GO:0015420">
    <property type="term" value="F:ABC-type vitamin B12 transporter activity"/>
    <property type="evidence" value="ECO:0007669"/>
    <property type="project" value="UniProtKB-UniRule"/>
</dbReference>
<comment type="caution">
    <text evidence="9">Lacks conserved residue(s) required for the propagation of feature annotation.</text>
</comment>
<sequence length="324" mass="34560">MIPLWMHLLAALALDALCGDPRWLPHPVQAIGHAALAVEAPLRRRLDDGFRAGLVAVMVMVGGTALLSAAVVYGAAAIHPRLGDLVSILVLYTTLATRSLSDHARAVQLPLQQGDLTTARAQLARLVGRDTEQLNEAEISRATVESVAENTVDGVTAPLLFAVVGGPVAAMTYKAINTLDSTFGYKTERYLHFGRAAARLDDAANFIPARLTALLTIPAAVLAGRDGHNAWRILLRDRHNHPSPNGGQIEAAVAGALHVRLGGENRYFGQPSFRPYLGDADQTLTAQHIGAGLRLMFWTTALITVGGLISRSAFIAFFNGSFTP</sequence>
<dbReference type="EMBL" id="AAEW02000008">
    <property type="protein sequence ID" value="EAT15776.1"/>
    <property type="molecule type" value="Genomic_DNA"/>
</dbReference>
<evidence type="ECO:0000256" key="2">
    <source>
        <dbReference type="ARBA" id="ARBA00004953"/>
    </source>
</evidence>
<dbReference type="PANTHER" id="PTHR34308:SF1">
    <property type="entry name" value="COBALAMIN BIOSYNTHESIS PROTEIN CBIB"/>
    <property type="match status" value="1"/>
</dbReference>
<feature type="transmembrane region" description="Helical" evidence="9">
    <location>
        <begin position="295"/>
        <end position="318"/>
    </location>
</feature>
<evidence type="ECO:0000256" key="8">
    <source>
        <dbReference type="ARBA" id="ARBA00023136"/>
    </source>
</evidence>
<dbReference type="AlphaFoldDB" id="Q1JZW6"/>
<dbReference type="GO" id="GO:0009236">
    <property type="term" value="P:cobalamin biosynthetic process"/>
    <property type="evidence" value="ECO:0007669"/>
    <property type="project" value="UniProtKB-UniRule"/>
</dbReference>
<accession>Q1JZW6</accession>
<protein>
    <recommendedName>
        <fullName evidence="9">Cobalamin biosynthesis protein CobD</fullName>
    </recommendedName>
</protein>
<dbReference type="HAMAP" id="MF_00024">
    <property type="entry name" value="CobD_CbiB"/>
    <property type="match status" value="1"/>
</dbReference>
<reference evidence="10" key="2">
    <citation type="submission" date="2006-05" db="EMBL/GenBank/DDBJ databases">
        <title>Sequencing of the draft genome and assembly of Desulfuromonas acetoxidans DSM 684.</title>
        <authorList>
            <consortium name="US DOE Joint Genome Institute (JGI-PGF)"/>
            <person name="Copeland A."/>
            <person name="Lucas S."/>
            <person name="Lapidus A."/>
            <person name="Barry K."/>
            <person name="Detter J.C."/>
            <person name="Glavina del Rio T."/>
            <person name="Hammon N."/>
            <person name="Israni S."/>
            <person name="Dalin E."/>
            <person name="Tice H."/>
            <person name="Bruce D."/>
            <person name="Pitluck S."/>
            <person name="Richardson P."/>
        </authorList>
    </citation>
    <scope>NUCLEOTIDE SEQUENCE [LARGE SCALE GENOMIC DNA]</scope>
    <source>
        <strain evidence="10">DSM 684</strain>
    </source>
</reference>
<evidence type="ECO:0000256" key="4">
    <source>
        <dbReference type="ARBA" id="ARBA00022475"/>
    </source>
</evidence>
<feature type="transmembrane region" description="Helical" evidence="9">
    <location>
        <begin position="54"/>
        <end position="78"/>
    </location>
</feature>
<dbReference type="OrthoDB" id="9811967at2"/>
<keyword evidence="11" id="KW-1185">Reference proteome</keyword>
<dbReference type="UniPathway" id="UPA00148"/>
<dbReference type="GO" id="GO:0048472">
    <property type="term" value="F:threonine-phosphate decarboxylase activity"/>
    <property type="evidence" value="ECO:0007669"/>
    <property type="project" value="InterPro"/>
</dbReference>
<keyword evidence="8 9" id="KW-0472">Membrane</keyword>
<keyword evidence="4 9" id="KW-1003">Cell membrane</keyword>
<dbReference type="Pfam" id="PF03186">
    <property type="entry name" value="CobD_Cbib"/>
    <property type="match status" value="1"/>
</dbReference>
<dbReference type="InterPro" id="IPR004485">
    <property type="entry name" value="Cobalamin_biosynth_CobD/CbiB"/>
</dbReference>
<dbReference type="PANTHER" id="PTHR34308">
    <property type="entry name" value="COBALAMIN BIOSYNTHESIS PROTEIN CBIB"/>
    <property type="match status" value="1"/>
</dbReference>
<dbReference type="GO" id="GO:0005886">
    <property type="term" value="C:plasma membrane"/>
    <property type="evidence" value="ECO:0007669"/>
    <property type="project" value="UniProtKB-SubCell"/>
</dbReference>
<evidence type="ECO:0000313" key="11">
    <source>
        <dbReference type="Proteomes" id="UP000005695"/>
    </source>
</evidence>